<evidence type="ECO:0000313" key="2">
    <source>
        <dbReference type="Proteomes" id="UP000240506"/>
    </source>
</evidence>
<gene>
    <name evidence="1" type="ORF">C9I43_18070</name>
</gene>
<name>A0ABX5HQH6_9GAMM</name>
<keyword evidence="2" id="KW-1185">Reference proteome</keyword>
<accession>A0ABX5HQH6</accession>
<organism evidence="1 2">
    <name type="scientific">Shewanella morhuae</name>
    <dbReference type="NCBI Taxonomy" id="365591"/>
    <lineage>
        <taxon>Bacteria</taxon>
        <taxon>Pseudomonadati</taxon>
        <taxon>Pseudomonadota</taxon>
        <taxon>Gammaproteobacteria</taxon>
        <taxon>Alteromonadales</taxon>
        <taxon>Shewanellaceae</taxon>
        <taxon>Shewanella</taxon>
    </lineage>
</organism>
<reference evidence="1 2" key="1">
    <citation type="submission" date="2018-03" db="EMBL/GenBank/DDBJ databases">
        <authorList>
            <person name="Dailey F.E."/>
        </authorList>
    </citation>
    <scope>NUCLEOTIDE SEQUENCE [LARGE SCALE GENOMIC DNA]</scope>
    <source>
        <strain evidence="1 2">CW7</strain>
    </source>
</reference>
<comment type="caution">
    <text evidence="1">The sequence shown here is derived from an EMBL/GenBank/DDBJ whole genome shotgun (WGS) entry which is preliminary data.</text>
</comment>
<protein>
    <submittedName>
        <fullName evidence="1">Integrase</fullName>
    </submittedName>
</protein>
<dbReference type="EMBL" id="PYSG01000003">
    <property type="protein sequence ID" value="PTA49120.1"/>
    <property type="molecule type" value="Genomic_DNA"/>
</dbReference>
<sequence length="99" mass="11464">MLNQSNDTACSADTEVCLGCQNLVITPLDIKKFFCFINYYESAVAIGEIDEKEYHLATTEKRYMWETYILPKYNKSIVERLKSEAIDNPLPEWSLAKDM</sequence>
<reference evidence="1 2" key="2">
    <citation type="submission" date="2018-04" db="EMBL/GenBank/DDBJ databases">
        <title>Genomic sequence of a freshwater isolate of Shewanella morhuae.</title>
        <authorList>
            <person name="Castillo D.E."/>
            <person name="Gram L."/>
        </authorList>
    </citation>
    <scope>NUCLEOTIDE SEQUENCE [LARGE SCALE GENOMIC DNA]</scope>
    <source>
        <strain evidence="1 2">CW7</strain>
    </source>
</reference>
<evidence type="ECO:0000313" key="1">
    <source>
        <dbReference type="EMBL" id="PTA49120.1"/>
    </source>
</evidence>
<proteinExistence type="predicted"/>
<dbReference type="Proteomes" id="UP000240506">
    <property type="component" value="Unassembled WGS sequence"/>
</dbReference>